<name>A0AAD9S0A9_9HYME</name>
<evidence type="ECO:0000313" key="2">
    <source>
        <dbReference type="Proteomes" id="UP001258017"/>
    </source>
</evidence>
<proteinExistence type="predicted"/>
<sequence length="117" mass="13211">MVEIRMCLNVPSFGQFRYVQQLKAPERYVITGKKKRRGNTINLIRESNEARYAVIQSCVCSLRRIDLQAIVITDLLTDLFSATGRAHFGAAAPSKPGSCSSKQSNHHLRLLWELFSS</sequence>
<dbReference type="AlphaFoldDB" id="A0AAD9S0A9"/>
<protein>
    <submittedName>
        <fullName evidence="1">Uncharacterized protein</fullName>
    </submittedName>
</protein>
<keyword evidence="2" id="KW-1185">Reference proteome</keyword>
<evidence type="ECO:0000313" key="1">
    <source>
        <dbReference type="EMBL" id="KAK2589237.1"/>
    </source>
</evidence>
<comment type="caution">
    <text evidence="1">The sequence shown here is derived from an EMBL/GenBank/DDBJ whole genome shotgun (WGS) entry which is preliminary data.</text>
</comment>
<gene>
    <name evidence="1" type="ORF">KPH14_002038</name>
</gene>
<dbReference type="EMBL" id="JAIFRP010000002">
    <property type="protein sequence ID" value="KAK2589237.1"/>
    <property type="molecule type" value="Genomic_DNA"/>
</dbReference>
<organism evidence="1 2">
    <name type="scientific">Odynerus spinipes</name>
    <dbReference type="NCBI Taxonomy" id="1348599"/>
    <lineage>
        <taxon>Eukaryota</taxon>
        <taxon>Metazoa</taxon>
        <taxon>Ecdysozoa</taxon>
        <taxon>Arthropoda</taxon>
        <taxon>Hexapoda</taxon>
        <taxon>Insecta</taxon>
        <taxon>Pterygota</taxon>
        <taxon>Neoptera</taxon>
        <taxon>Endopterygota</taxon>
        <taxon>Hymenoptera</taxon>
        <taxon>Apocrita</taxon>
        <taxon>Aculeata</taxon>
        <taxon>Vespoidea</taxon>
        <taxon>Vespidae</taxon>
        <taxon>Eumeninae</taxon>
        <taxon>Odynerus</taxon>
    </lineage>
</organism>
<reference evidence="1" key="1">
    <citation type="submission" date="2021-08" db="EMBL/GenBank/DDBJ databases">
        <authorList>
            <person name="Misof B."/>
            <person name="Oliver O."/>
            <person name="Podsiadlowski L."/>
            <person name="Donath A."/>
            <person name="Peters R."/>
            <person name="Mayer C."/>
            <person name="Rust J."/>
            <person name="Gunkel S."/>
            <person name="Lesny P."/>
            <person name="Martin S."/>
            <person name="Oeyen J.P."/>
            <person name="Petersen M."/>
            <person name="Panagiotis P."/>
            <person name="Wilbrandt J."/>
            <person name="Tanja T."/>
        </authorList>
    </citation>
    <scope>NUCLEOTIDE SEQUENCE</scope>
    <source>
        <strain evidence="1">GBR_01_08_01A</strain>
        <tissue evidence="1">Thorax + abdomen</tissue>
    </source>
</reference>
<reference evidence="1" key="2">
    <citation type="journal article" date="2023" name="Commun. Biol.">
        <title>Intrasexual cuticular hydrocarbon dimorphism in a wasp sheds light on hydrocarbon biosynthesis genes in Hymenoptera.</title>
        <authorList>
            <person name="Moris V.C."/>
            <person name="Podsiadlowski L."/>
            <person name="Martin S."/>
            <person name="Oeyen J.P."/>
            <person name="Donath A."/>
            <person name="Petersen M."/>
            <person name="Wilbrandt J."/>
            <person name="Misof B."/>
            <person name="Liedtke D."/>
            <person name="Thamm M."/>
            <person name="Scheiner R."/>
            <person name="Schmitt T."/>
            <person name="Niehuis O."/>
        </authorList>
    </citation>
    <scope>NUCLEOTIDE SEQUENCE</scope>
    <source>
        <strain evidence="1">GBR_01_08_01A</strain>
    </source>
</reference>
<accession>A0AAD9S0A9</accession>
<dbReference type="Proteomes" id="UP001258017">
    <property type="component" value="Unassembled WGS sequence"/>
</dbReference>